<feature type="binding site" evidence="1">
    <location>
        <begin position="72"/>
        <end position="73"/>
    </location>
    <ligand>
        <name>S-adenosyl-L-methionine</name>
        <dbReference type="ChEBI" id="CHEBI:59789"/>
    </ligand>
</feature>
<dbReference type="Pfam" id="PF04445">
    <property type="entry name" value="SAM_MT"/>
    <property type="match status" value="1"/>
</dbReference>
<proteinExistence type="inferred from homology"/>
<accession>A0A6A8A3R0</accession>
<dbReference type="Gene3D" id="3.40.50.150">
    <property type="entry name" value="Vaccinia Virus protein VP39"/>
    <property type="match status" value="1"/>
</dbReference>
<gene>
    <name evidence="1" type="primary">rsmJ</name>
    <name evidence="2" type="ORF">GAO09_07655</name>
</gene>
<feature type="binding site" evidence="1">
    <location>
        <position position="124"/>
    </location>
    <ligand>
        <name>S-adenosyl-L-methionine</name>
        <dbReference type="ChEBI" id="CHEBI:59789"/>
    </ligand>
</feature>
<name>A0A6A8A3R0_9HYPH</name>
<reference evidence="2 3" key="1">
    <citation type="submission" date="2019-11" db="EMBL/GenBank/DDBJ databases">
        <title>Genome analysis of Rhizobacterium cereale a novel genus and species isolated from maize roots in North Spain.</title>
        <authorList>
            <person name="Menendez E."/>
            <person name="Flores-Felix J.D."/>
            <person name="Ramirez-Bahena M.-H."/>
            <person name="Igual J.M."/>
            <person name="Garcia-Fraile P."/>
            <person name="Peix A."/>
            <person name="Velazquez E."/>
        </authorList>
    </citation>
    <scope>NUCLEOTIDE SEQUENCE [LARGE SCALE GENOMIC DNA]</scope>
    <source>
        <strain evidence="2 3">RZME27</strain>
    </source>
</reference>
<keyword evidence="1" id="KW-0698">rRNA processing</keyword>
<dbReference type="InterPro" id="IPR007536">
    <property type="entry name" value="16SrRNA_methylTrfase_J"/>
</dbReference>
<dbReference type="EC" id="2.1.1.242" evidence="1"/>
<evidence type="ECO:0000256" key="1">
    <source>
        <dbReference type="HAMAP-Rule" id="MF_01523"/>
    </source>
</evidence>
<dbReference type="SUPFAM" id="SSF53335">
    <property type="entry name" value="S-adenosyl-L-methionine-dependent methyltransferases"/>
    <property type="match status" value="1"/>
</dbReference>
<comment type="caution">
    <text evidence="1">Lacks conserved residue(s) required for the propagation of feature annotation.</text>
</comment>
<comment type="caution">
    <text evidence="2">The sequence shown here is derived from an EMBL/GenBank/DDBJ whole genome shotgun (WGS) entry which is preliminary data.</text>
</comment>
<comment type="catalytic activity">
    <reaction evidence="1">
        <text>guanosine(1516) in 16S rRNA + S-adenosyl-L-methionine = N(2)-methylguanosine(1516) in 16S rRNA + S-adenosyl-L-homocysteine + H(+)</text>
        <dbReference type="Rhea" id="RHEA:43220"/>
        <dbReference type="Rhea" id="RHEA-COMP:10412"/>
        <dbReference type="Rhea" id="RHEA-COMP:10413"/>
        <dbReference type="ChEBI" id="CHEBI:15378"/>
        <dbReference type="ChEBI" id="CHEBI:57856"/>
        <dbReference type="ChEBI" id="CHEBI:59789"/>
        <dbReference type="ChEBI" id="CHEBI:74269"/>
        <dbReference type="ChEBI" id="CHEBI:74481"/>
        <dbReference type="EC" id="2.1.1.242"/>
    </reaction>
</comment>
<dbReference type="EMBL" id="WIXI01000038">
    <property type="protein sequence ID" value="MQY45932.1"/>
    <property type="molecule type" value="Genomic_DNA"/>
</dbReference>
<keyword evidence="1" id="KW-0963">Cytoplasm</keyword>
<keyword evidence="3" id="KW-1185">Reference proteome</keyword>
<dbReference type="Proteomes" id="UP000435138">
    <property type="component" value="Unassembled WGS sequence"/>
</dbReference>
<evidence type="ECO:0000313" key="3">
    <source>
        <dbReference type="Proteomes" id="UP000435138"/>
    </source>
</evidence>
<sequence length="211" mass="22705">MAQKFEKSSLVVDFVGGAVGHRFRSGEGRGQPLAKAAGFSSGVTPDIVDATAGLGRDAFFLAALGARVTLIERSEIMHALLAEGLERARAEGGRHAETVARMTLIQGDSCDLLPQLNPQVVLIDPMHPPRDKTALVKKEMRLIRDIVGTDPDSARLLQVALEAAQNRVVLKWPLRADPMPGVRKPSHQITGKSTRYDVFVNAKIGPSVSPT</sequence>
<feature type="binding site" evidence="1">
    <location>
        <begin position="56"/>
        <end position="57"/>
    </location>
    <ligand>
        <name>S-adenosyl-L-methionine</name>
        <dbReference type="ChEBI" id="CHEBI:59789"/>
    </ligand>
</feature>
<dbReference type="CDD" id="cd02440">
    <property type="entry name" value="AdoMet_MTases"/>
    <property type="match status" value="1"/>
</dbReference>
<comment type="function">
    <text evidence="1">Specifically methylates the guanosine in position 1516 of 16S rRNA.</text>
</comment>
<comment type="similarity">
    <text evidence="1">Belongs to the methyltransferase superfamily. RsmJ family.</text>
</comment>
<dbReference type="InterPro" id="IPR029063">
    <property type="entry name" value="SAM-dependent_MTases_sf"/>
</dbReference>
<dbReference type="PANTHER" id="PTHR36112:SF1">
    <property type="entry name" value="RIBOSOMAL RNA SMALL SUBUNIT METHYLTRANSFERASE J"/>
    <property type="match status" value="1"/>
</dbReference>
<keyword evidence="1 2" id="KW-0489">Methyltransferase</keyword>
<organism evidence="2 3">
    <name type="scientific">Endobacterium cereale</name>
    <dbReference type="NCBI Taxonomy" id="2663029"/>
    <lineage>
        <taxon>Bacteria</taxon>
        <taxon>Pseudomonadati</taxon>
        <taxon>Pseudomonadota</taxon>
        <taxon>Alphaproteobacteria</taxon>
        <taxon>Hyphomicrobiales</taxon>
        <taxon>Rhizobiaceae</taxon>
        <taxon>Endobacterium</taxon>
    </lineage>
</organism>
<keyword evidence="1 2" id="KW-0808">Transferase</keyword>
<dbReference type="AlphaFoldDB" id="A0A6A8A3R0"/>
<evidence type="ECO:0000313" key="2">
    <source>
        <dbReference type="EMBL" id="MQY45932.1"/>
    </source>
</evidence>
<dbReference type="PANTHER" id="PTHR36112">
    <property type="entry name" value="RIBOSOMAL RNA SMALL SUBUNIT METHYLTRANSFERASE J"/>
    <property type="match status" value="1"/>
</dbReference>
<dbReference type="HAMAP" id="MF_01523">
    <property type="entry name" value="16SrRNA_methyltr_J"/>
    <property type="match status" value="1"/>
</dbReference>
<dbReference type="GO" id="GO:0005737">
    <property type="term" value="C:cytoplasm"/>
    <property type="evidence" value="ECO:0007669"/>
    <property type="project" value="UniProtKB-SubCell"/>
</dbReference>
<dbReference type="RefSeq" id="WP_153353443.1">
    <property type="nucleotide sequence ID" value="NZ_JAYKOO010000003.1"/>
</dbReference>
<protein>
    <recommendedName>
        <fullName evidence="1">Ribosomal RNA small subunit methyltransferase J</fullName>
        <ecNumber evidence="1">2.1.1.242</ecNumber>
    </recommendedName>
    <alternativeName>
        <fullName evidence="1">16S rRNA m2G1516 methyltransferase</fullName>
    </alternativeName>
    <alternativeName>
        <fullName evidence="1">rRNA (guanine-N(2)-)-methyltransferase</fullName>
    </alternativeName>
</protein>
<keyword evidence="1" id="KW-0949">S-adenosyl-L-methionine</keyword>
<dbReference type="GO" id="GO:0008990">
    <property type="term" value="F:rRNA (guanine-N2-)-methyltransferase activity"/>
    <property type="evidence" value="ECO:0007669"/>
    <property type="project" value="UniProtKB-UniRule"/>
</dbReference>
<comment type="subcellular location">
    <subcellularLocation>
        <location evidence="1">Cytoplasm</location>
    </subcellularLocation>
</comment>